<reference evidence="2" key="1">
    <citation type="journal article" date="2019" name="Int. J. Syst. Evol. Microbiol.">
        <title>The Global Catalogue of Microorganisms (GCM) 10K type strain sequencing project: providing services to taxonomists for standard genome sequencing and annotation.</title>
        <authorList>
            <consortium name="The Broad Institute Genomics Platform"/>
            <consortium name="The Broad Institute Genome Sequencing Center for Infectious Disease"/>
            <person name="Wu L."/>
            <person name="Ma J."/>
        </authorList>
    </citation>
    <scope>NUCLEOTIDE SEQUENCE [LARGE SCALE GENOMIC DNA]</scope>
    <source>
        <strain evidence="2">CGMCC 1.16060</strain>
    </source>
</reference>
<evidence type="ECO:0000313" key="1">
    <source>
        <dbReference type="EMBL" id="GGE96651.1"/>
    </source>
</evidence>
<dbReference type="EMBL" id="BMKP01000001">
    <property type="protein sequence ID" value="GGE96651.1"/>
    <property type="molecule type" value="Genomic_DNA"/>
</dbReference>
<accession>A0ABQ1TLV3</accession>
<sequence length="57" mass="6630">MISLYSEKALFEIAKLAKIQNWQIYDTSLSKMLDLENASQNGFANFQNYLQKVLNNK</sequence>
<evidence type="ECO:0000313" key="2">
    <source>
        <dbReference type="Proteomes" id="UP000655016"/>
    </source>
</evidence>
<protein>
    <submittedName>
        <fullName evidence="1">Uncharacterized protein</fullName>
    </submittedName>
</protein>
<keyword evidence="2" id="KW-1185">Reference proteome</keyword>
<dbReference type="Proteomes" id="UP000655016">
    <property type="component" value="Unassembled WGS sequence"/>
</dbReference>
<proteinExistence type="predicted"/>
<name>A0ABQ1TLV3_9FLAO</name>
<organism evidence="1 2">
    <name type="scientific">Flavobacterium limi</name>
    <dbReference type="NCBI Taxonomy" id="2045105"/>
    <lineage>
        <taxon>Bacteria</taxon>
        <taxon>Pseudomonadati</taxon>
        <taxon>Bacteroidota</taxon>
        <taxon>Flavobacteriia</taxon>
        <taxon>Flavobacteriales</taxon>
        <taxon>Flavobacteriaceae</taxon>
        <taxon>Flavobacterium</taxon>
    </lineage>
</organism>
<comment type="caution">
    <text evidence="1">The sequence shown here is derived from an EMBL/GenBank/DDBJ whole genome shotgun (WGS) entry which is preliminary data.</text>
</comment>
<gene>
    <name evidence="1" type="ORF">GCM10011518_02410</name>
</gene>